<geneLocation type="plasmid" evidence="2">
    <name>unnamed3</name>
</geneLocation>
<reference evidence="2" key="1">
    <citation type="submission" date="2016-07" db="EMBL/GenBank/DDBJ databases">
        <title>Microvirga ossetica sp. nov. a new species of rhizobia isolated from root nodules of the legume species Vicia alpestris Steven originated from North Ossetia region in the Caucasus.</title>
        <authorList>
            <person name="Safronova V.I."/>
            <person name="Kuznetsova I.G."/>
            <person name="Sazanova A.L."/>
            <person name="Belimov A."/>
            <person name="Andronov E."/>
            <person name="Osledkin Y.S."/>
            <person name="Onishchuk O.P."/>
            <person name="Kurchak O.N."/>
            <person name="Shaposhnikov A.I."/>
            <person name="Willems A."/>
            <person name="Tikhonovich I.A."/>
        </authorList>
    </citation>
    <scope>NUCLEOTIDE SEQUENCE [LARGE SCALE GENOMIC DNA]</scope>
    <source>
        <strain evidence="2">V5/3M</strain>
        <plasmid evidence="2">unnamed3</plasmid>
    </source>
</reference>
<keyword evidence="1" id="KW-0812">Transmembrane</keyword>
<proteinExistence type="predicted"/>
<dbReference type="KEGG" id="moc:BB934_35655"/>
<organism evidence="2">
    <name type="scientific">Microvirga ossetica</name>
    <dbReference type="NCBI Taxonomy" id="1882682"/>
    <lineage>
        <taxon>Bacteria</taxon>
        <taxon>Pseudomonadati</taxon>
        <taxon>Pseudomonadota</taxon>
        <taxon>Alphaproteobacteria</taxon>
        <taxon>Hyphomicrobiales</taxon>
        <taxon>Methylobacteriaceae</taxon>
        <taxon>Microvirga</taxon>
    </lineage>
</organism>
<gene>
    <name evidence="2" type="ORF">BB934_35655</name>
</gene>
<keyword evidence="2" id="KW-0614">Plasmid</keyword>
<protein>
    <submittedName>
        <fullName evidence="2">Uncharacterized protein</fullName>
    </submittedName>
</protein>
<keyword evidence="1" id="KW-1133">Transmembrane helix</keyword>
<feature type="transmembrane region" description="Helical" evidence="1">
    <location>
        <begin position="35"/>
        <end position="56"/>
    </location>
</feature>
<evidence type="ECO:0000313" key="2">
    <source>
        <dbReference type="EMBL" id="ANY83594.1"/>
    </source>
</evidence>
<sequence length="96" mass="10352">MSFIEHVPQDTGMAVLQDGMDQEPAPIETDIVDSALLGASLGMLVGALFCCCQMVMSPTHDPHLVRDPAIGGVVGALLLGTLSMIRNRIMRTRNFR</sequence>
<feature type="transmembrane region" description="Helical" evidence="1">
    <location>
        <begin position="68"/>
        <end position="85"/>
    </location>
</feature>
<dbReference type="AlphaFoldDB" id="A0A1B2EUE7"/>
<accession>A0A1B2EUE7</accession>
<name>A0A1B2EUE7_9HYPH</name>
<evidence type="ECO:0000256" key="1">
    <source>
        <dbReference type="SAM" id="Phobius"/>
    </source>
</evidence>
<keyword evidence="1" id="KW-0472">Membrane</keyword>
<dbReference type="EMBL" id="CP016618">
    <property type="protein sequence ID" value="ANY83594.1"/>
    <property type="molecule type" value="Genomic_DNA"/>
</dbReference>